<dbReference type="PRINTS" id="PR01259">
    <property type="entry name" value="NACAEXCHNGR"/>
</dbReference>
<feature type="transmembrane region" description="Helical" evidence="10">
    <location>
        <begin position="102"/>
        <end position="122"/>
    </location>
</feature>
<comment type="subcellular location">
    <subcellularLocation>
        <location evidence="1">Endomembrane system</location>
        <topology evidence="1">Multi-pass membrane protein</topology>
    </subcellularLocation>
</comment>
<keyword evidence="13" id="KW-1185">Reference proteome</keyword>
<evidence type="ECO:0000256" key="6">
    <source>
        <dbReference type="ARBA" id="ARBA00022989"/>
    </source>
</evidence>
<keyword evidence="4" id="KW-0109">Calcium transport</keyword>
<dbReference type="Pfam" id="PF01699">
    <property type="entry name" value="Na_Ca_ex"/>
    <property type="match status" value="1"/>
</dbReference>
<keyword evidence="2" id="KW-0813">Transport</keyword>
<evidence type="ECO:0000313" key="12">
    <source>
        <dbReference type="EMBL" id="MPC16058.1"/>
    </source>
</evidence>
<dbReference type="EMBL" id="VSRR010000474">
    <property type="protein sequence ID" value="MPC16058.1"/>
    <property type="molecule type" value="Genomic_DNA"/>
</dbReference>
<evidence type="ECO:0000259" key="11">
    <source>
        <dbReference type="Pfam" id="PF01699"/>
    </source>
</evidence>
<accession>A0A5B7D3H7</accession>
<dbReference type="Proteomes" id="UP000324222">
    <property type="component" value="Unassembled WGS sequence"/>
</dbReference>
<dbReference type="OrthoDB" id="418484at2759"/>
<keyword evidence="4" id="KW-0106">Calcium</keyword>
<comment type="caution">
    <text evidence="12">The sequence shown here is derived from an EMBL/GenBank/DDBJ whole genome shotgun (WGS) entry which is preliminary data.</text>
</comment>
<keyword evidence="5 10" id="KW-0812">Transmembrane</keyword>
<dbReference type="GO" id="GO:0005432">
    <property type="term" value="F:calcium:sodium antiporter activity"/>
    <property type="evidence" value="ECO:0007669"/>
    <property type="project" value="InterPro"/>
</dbReference>
<evidence type="ECO:0000256" key="8">
    <source>
        <dbReference type="ARBA" id="ARBA00023136"/>
    </source>
</evidence>
<evidence type="ECO:0000256" key="2">
    <source>
        <dbReference type="ARBA" id="ARBA00022448"/>
    </source>
</evidence>
<name>A0A5B7D3H7_PORTR</name>
<evidence type="ECO:0000256" key="3">
    <source>
        <dbReference type="ARBA" id="ARBA00022449"/>
    </source>
</evidence>
<reference evidence="12 13" key="1">
    <citation type="submission" date="2019-05" db="EMBL/GenBank/DDBJ databases">
        <title>Another draft genome of Portunus trituberculatus and its Hox gene families provides insights of decapod evolution.</title>
        <authorList>
            <person name="Jeong J.-H."/>
            <person name="Song I."/>
            <person name="Kim S."/>
            <person name="Choi T."/>
            <person name="Kim D."/>
            <person name="Ryu S."/>
            <person name="Kim W."/>
        </authorList>
    </citation>
    <scope>NUCLEOTIDE SEQUENCE [LARGE SCALE GENOMIC DNA]</scope>
    <source>
        <tissue evidence="12">Muscle</tissue>
    </source>
</reference>
<dbReference type="PANTHER" id="PTHR11878:SF65">
    <property type="entry name" value="NA_CA-EXCHANGE PROTEIN, ISOFORM G"/>
    <property type="match status" value="1"/>
</dbReference>
<evidence type="ECO:0000256" key="4">
    <source>
        <dbReference type="ARBA" id="ARBA00022568"/>
    </source>
</evidence>
<evidence type="ECO:0000256" key="1">
    <source>
        <dbReference type="ARBA" id="ARBA00004127"/>
    </source>
</evidence>
<dbReference type="GO" id="GO:0098794">
    <property type="term" value="C:postsynapse"/>
    <property type="evidence" value="ECO:0007669"/>
    <property type="project" value="TreeGrafter"/>
</dbReference>
<protein>
    <submittedName>
        <fullName evidence="12">Sodium/calcium exchanger 2</fullName>
    </submittedName>
</protein>
<keyword evidence="8 10" id="KW-0472">Membrane</keyword>
<sequence length="227" mass="24410">MNPCHIFPQLINVVDSRNKESEAVINALKVAAITFVALGTSLPDTFASKAAAVQEKYADNAVGNVTGSNSVNVFLGLGLPWLIAAIVHVIRDEPFEVKKGNLGFSVGLFTGLSILCIGIILARSHILNFLSTTAFTLNQALNLYDTAKDIATATGHSWWCQYYTTNAACPLQRTGKDKSTSVTPVKVTLVHLLSGIFQKNIPPSSPTEARTLPSDERSTLATDPLWP</sequence>
<evidence type="ECO:0000256" key="7">
    <source>
        <dbReference type="ARBA" id="ARBA00023065"/>
    </source>
</evidence>
<feature type="region of interest" description="Disordered" evidence="9">
    <location>
        <begin position="201"/>
        <end position="227"/>
    </location>
</feature>
<dbReference type="PANTHER" id="PTHR11878">
    <property type="entry name" value="SODIUM/CALCIUM EXCHANGER"/>
    <property type="match status" value="1"/>
</dbReference>
<organism evidence="12 13">
    <name type="scientific">Portunus trituberculatus</name>
    <name type="common">Swimming crab</name>
    <name type="synonym">Neptunus trituberculatus</name>
    <dbReference type="NCBI Taxonomy" id="210409"/>
    <lineage>
        <taxon>Eukaryota</taxon>
        <taxon>Metazoa</taxon>
        <taxon>Ecdysozoa</taxon>
        <taxon>Arthropoda</taxon>
        <taxon>Crustacea</taxon>
        <taxon>Multicrustacea</taxon>
        <taxon>Malacostraca</taxon>
        <taxon>Eumalacostraca</taxon>
        <taxon>Eucarida</taxon>
        <taxon>Decapoda</taxon>
        <taxon>Pleocyemata</taxon>
        <taxon>Brachyura</taxon>
        <taxon>Eubrachyura</taxon>
        <taxon>Portunoidea</taxon>
        <taxon>Portunidae</taxon>
        <taxon>Portuninae</taxon>
        <taxon>Portunus</taxon>
    </lineage>
</organism>
<dbReference type="GO" id="GO:0098703">
    <property type="term" value="P:calcium ion import across plasma membrane"/>
    <property type="evidence" value="ECO:0007669"/>
    <property type="project" value="TreeGrafter"/>
</dbReference>
<dbReference type="InterPro" id="IPR004837">
    <property type="entry name" value="NaCa_Exmemb"/>
</dbReference>
<dbReference type="GO" id="GO:0042383">
    <property type="term" value="C:sarcolemma"/>
    <property type="evidence" value="ECO:0007669"/>
    <property type="project" value="TreeGrafter"/>
</dbReference>
<keyword evidence="3" id="KW-0050">Antiport</keyword>
<dbReference type="InterPro" id="IPR044880">
    <property type="entry name" value="NCX_ion-bd_dom_sf"/>
</dbReference>
<keyword evidence="7" id="KW-0406">Ion transport</keyword>
<evidence type="ECO:0000256" key="5">
    <source>
        <dbReference type="ARBA" id="ARBA00022692"/>
    </source>
</evidence>
<feature type="domain" description="Sodium/calcium exchanger membrane region" evidence="11">
    <location>
        <begin position="29"/>
        <end position="126"/>
    </location>
</feature>
<evidence type="ECO:0000256" key="10">
    <source>
        <dbReference type="SAM" id="Phobius"/>
    </source>
</evidence>
<gene>
    <name evidence="12" type="primary">Slc8a2_1</name>
    <name evidence="12" type="ORF">E2C01_008868</name>
</gene>
<dbReference type="InterPro" id="IPR051171">
    <property type="entry name" value="CaCA"/>
</dbReference>
<evidence type="ECO:0000256" key="9">
    <source>
        <dbReference type="SAM" id="MobiDB-lite"/>
    </source>
</evidence>
<keyword evidence="6 10" id="KW-1133">Transmembrane helix</keyword>
<dbReference type="GO" id="GO:0030424">
    <property type="term" value="C:axon"/>
    <property type="evidence" value="ECO:0007669"/>
    <property type="project" value="TreeGrafter"/>
</dbReference>
<evidence type="ECO:0000313" key="13">
    <source>
        <dbReference type="Proteomes" id="UP000324222"/>
    </source>
</evidence>
<proteinExistence type="predicted"/>
<dbReference type="Gene3D" id="1.20.1420.30">
    <property type="entry name" value="NCX, central ion-binding region"/>
    <property type="match status" value="1"/>
</dbReference>
<feature type="transmembrane region" description="Helical" evidence="10">
    <location>
        <begin position="71"/>
        <end position="90"/>
    </location>
</feature>
<dbReference type="AlphaFoldDB" id="A0A5B7D3H7"/>
<dbReference type="InterPro" id="IPR004836">
    <property type="entry name" value="Na_Ca_Ex"/>
</dbReference>
<dbReference type="GO" id="GO:0012505">
    <property type="term" value="C:endomembrane system"/>
    <property type="evidence" value="ECO:0007669"/>
    <property type="project" value="UniProtKB-SubCell"/>
</dbReference>